<dbReference type="PROSITE" id="PS51194">
    <property type="entry name" value="HELICASE_CTER"/>
    <property type="match status" value="1"/>
</dbReference>
<protein>
    <recommendedName>
        <fullName evidence="6">Helicase C-terminal domain-containing protein</fullName>
    </recommendedName>
</protein>
<gene>
    <name evidence="7" type="ORF">B9Q04_17805</name>
</gene>
<keyword evidence="2" id="KW-0378">Hydrolase</keyword>
<dbReference type="AlphaFoldDB" id="A0A2R6C5C8"/>
<name>A0A2R6C5C8_9ARCH</name>
<dbReference type="GO" id="GO:0004386">
    <property type="term" value="F:helicase activity"/>
    <property type="evidence" value="ECO:0007669"/>
    <property type="project" value="UniProtKB-KW"/>
</dbReference>
<feature type="domain" description="Helicase C-terminal" evidence="6">
    <location>
        <begin position="11"/>
        <end position="180"/>
    </location>
</feature>
<comment type="caution">
    <text evidence="7">The sequence shown here is derived from an EMBL/GenBank/DDBJ whole genome shotgun (WGS) entry which is preliminary data.</text>
</comment>
<keyword evidence="4" id="KW-0067">ATP-binding</keyword>
<dbReference type="Proteomes" id="UP000242015">
    <property type="component" value="Unassembled WGS sequence"/>
</dbReference>
<accession>A0A2R6C5C8</accession>
<evidence type="ECO:0000256" key="2">
    <source>
        <dbReference type="ARBA" id="ARBA00022801"/>
    </source>
</evidence>
<keyword evidence="3" id="KW-0347">Helicase</keyword>
<evidence type="ECO:0000256" key="4">
    <source>
        <dbReference type="ARBA" id="ARBA00022840"/>
    </source>
</evidence>
<keyword evidence="5" id="KW-0051">Antiviral defense</keyword>
<evidence type="ECO:0000256" key="5">
    <source>
        <dbReference type="ARBA" id="ARBA00023118"/>
    </source>
</evidence>
<sequence length="180" mass="20598">MPFKKDWSPEELSQFFLNIYDKNSSALLVLNTVSSAEEVYLHLKESGQFKIISDEDLQSQSVYLSYLSSRIVPKERKKKVEKIREALEKRIPIVLVSTQVIEAGVDLDFNYAIRDIGPLDSIIQVAGRCNRNGRMRLGRVDIVRIVRESGKTDFSIVYGQLMEEIMTKLLNGLEEKELGK</sequence>
<keyword evidence="1" id="KW-0547">Nucleotide-binding</keyword>
<dbReference type="GO" id="GO:0051607">
    <property type="term" value="P:defense response to virus"/>
    <property type="evidence" value="ECO:0007669"/>
    <property type="project" value="UniProtKB-KW"/>
</dbReference>
<dbReference type="SMART" id="SM00490">
    <property type="entry name" value="HELICc"/>
    <property type="match status" value="1"/>
</dbReference>
<evidence type="ECO:0000313" key="8">
    <source>
        <dbReference type="Proteomes" id="UP000242015"/>
    </source>
</evidence>
<dbReference type="Pfam" id="PF22590">
    <property type="entry name" value="Cas3-like_C_2"/>
    <property type="match status" value="1"/>
</dbReference>
<dbReference type="GO" id="GO:0016787">
    <property type="term" value="F:hydrolase activity"/>
    <property type="evidence" value="ECO:0007669"/>
    <property type="project" value="UniProtKB-KW"/>
</dbReference>
<dbReference type="GO" id="GO:0005524">
    <property type="term" value="F:ATP binding"/>
    <property type="evidence" value="ECO:0007669"/>
    <property type="project" value="UniProtKB-KW"/>
</dbReference>
<dbReference type="InterPro" id="IPR001650">
    <property type="entry name" value="Helicase_C-like"/>
</dbReference>
<organism evidence="7 8">
    <name type="scientific">Candidatus Marsarchaeota G2 archaeon BE_D</name>
    <dbReference type="NCBI Taxonomy" id="1978158"/>
    <lineage>
        <taxon>Archaea</taxon>
        <taxon>Candidatus Marsarchaeota</taxon>
        <taxon>Candidatus Marsarchaeota group 2</taxon>
    </lineage>
</organism>
<reference evidence="7 8" key="1">
    <citation type="submission" date="2017-04" db="EMBL/GenBank/DDBJ databases">
        <title>Novel microbial lineages endemic to geothermal iron-oxide mats fill important gaps in the evolutionary history of Archaea.</title>
        <authorList>
            <person name="Jay Z.J."/>
            <person name="Beam J.P."/>
            <person name="Dlakic M."/>
            <person name="Rusch D.B."/>
            <person name="Kozubal M.A."/>
            <person name="Inskeep W.P."/>
        </authorList>
    </citation>
    <scope>NUCLEOTIDE SEQUENCE [LARGE SCALE GENOMIC DNA]</scope>
    <source>
        <strain evidence="7">BE_D</strain>
    </source>
</reference>
<evidence type="ECO:0000256" key="1">
    <source>
        <dbReference type="ARBA" id="ARBA00022741"/>
    </source>
</evidence>
<dbReference type="EMBL" id="NEXF01000600">
    <property type="protein sequence ID" value="PSO06097.1"/>
    <property type="molecule type" value="Genomic_DNA"/>
</dbReference>
<dbReference type="Gene3D" id="3.40.50.300">
    <property type="entry name" value="P-loop containing nucleotide triphosphate hydrolases"/>
    <property type="match status" value="1"/>
</dbReference>
<dbReference type="InterPro" id="IPR027417">
    <property type="entry name" value="P-loop_NTPase"/>
</dbReference>
<evidence type="ECO:0000256" key="3">
    <source>
        <dbReference type="ARBA" id="ARBA00022806"/>
    </source>
</evidence>
<dbReference type="SUPFAM" id="SSF52540">
    <property type="entry name" value="P-loop containing nucleoside triphosphate hydrolases"/>
    <property type="match status" value="1"/>
</dbReference>
<dbReference type="InterPro" id="IPR054712">
    <property type="entry name" value="Cas3-like_dom"/>
</dbReference>
<evidence type="ECO:0000313" key="7">
    <source>
        <dbReference type="EMBL" id="PSO06097.1"/>
    </source>
</evidence>
<proteinExistence type="predicted"/>
<evidence type="ECO:0000259" key="6">
    <source>
        <dbReference type="PROSITE" id="PS51194"/>
    </source>
</evidence>